<organism evidence="4 5">
    <name type="scientific">Bifidobacterium choerinum</name>
    <dbReference type="NCBI Taxonomy" id="35760"/>
    <lineage>
        <taxon>Bacteria</taxon>
        <taxon>Bacillati</taxon>
        <taxon>Actinomycetota</taxon>
        <taxon>Actinomycetes</taxon>
        <taxon>Bifidobacteriales</taxon>
        <taxon>Bifidobacteriaceae</taxon>
        <taxon>Bifidobacterium</taxon>
    </lineage>
</organism>
<dbReference type="PANTHER" id="PTHR43581:SF2">
    <property type="entry name" value="EXCINUCLEASE ATPASE SUBUNIT"/>
    <property type="match status" value="1"/>
</dbReference>
<dbReference type="PANTHER" id="PTHR43581">
    <property type="entry name" value="ATP/GTP PHOSPHATASE"/>
    <property type="match status" value="1"/>
</dbReference>
<reference evidence="4 5" key="1">
    <citation type="submission" date="2014-03" db="EMBL/GenBank/DDBJ databases">
        <title>Genomics of Bifidobacteria.</title>
        <authorList>
            <person name="Ventura M."/>
            <person name="Milani C."/>
            <person name="Lugli G.A."/>
        </authorList>
    </citation>
    <scope>NUCLEOTIDE SEQUENCE [LARGE SCALE GENOMIC DNA]</scope>
    <source>
        <strain evidence="4 5">LMG 10510</strain>
    </source>
</reference>
<protein>
    <submittedName>
        <fullName evidence="4">ATP-dependent endonuclease, OLD family protein</fullName>
    </submittedName>
</protein>
<evidence type="ECO:0000259" key="3">
    <source>
        <dbReference type="Pfam" id="PF20469"/>
    </source>
</evidence>
<dbReference type="EMBL" id="JGYU01000001">
    <property type="protein sequence ID" value="KFI58547.1"/>
    <property type="molecule type" value="Genomic_DNA"/>
</dbReference>
<evidence type="ECO:0000259" key="2">
    <source>
        <dbReference type="Pfam" id="PF13304"/>
    </source>
</evidence>
<dbReference type="InterPro" id="IPR051396">
    <property type="entry name" value="Bact_Antivir_Def_Nuclease"/>
</dbReference>
<dbReference type="GO" id="GO:0004519">
    <property type="term" value="F:endonuclease activity"/>
    <property type="evidence" value="ECO:0007669"/>
    <property type="project" value="UniProtKB-KW"/>
</dbReference>
<dbReference type="GO" id="GO:0005524">
    <property type="term" value="F:ATP binding"/>
    <property type="evidence" value="ECO:0007669"/>
    <property type="project" value="InterPro"/>
</dbReference>
<keyword evidence="4" id="KW-0540">Nuclease</keyword>
<evidence type="ECO:0000256" key="1">
    <source>
        <dbReference type="SAM" id="MobiDB-lite"/>
    </source>
</evidence>
<name>A0A087AIE7_9BIFI</name>
<gene>
    <name evidence="4" type="ORF">BCHO_0594</name>
</gene>
<keyword evidence="5" id="KW-1185">Reference proteome</keyword>
<evidence type="ECO:0000313" key="5">
    <source>
        <dbReference type="Proteomes" id="UP000028995"/>
    </source>
</evidence>
<dbReference type="RefSeq" id="WP_024540899.1">
    <property type="nucleotide sequence ID" value="NZ_JGYU01000001.1"/>
</dbReference>
<dbReference type="GO" id="GO:0016887">
    <property type="term" value="F:ATP hydrolysis activity"/>
    <property type="evidence" value="ECO:0007669"/>
    <property type="project" value="InterPro"/>
</dbReference>
<proteinExistence type="predicted"/>
<dbReference type="eggNOG" id="COG3593">
    <property type="taxonomic scope" value="Bacteria"/>
</dbReference>
<comment type="caution">
    <text evidence="4">The sequence shown here is derived from an EMBL/GenBank/DDBJ whole genome shotgun (WGS) entry which is preliminary data.</text>
</comment>
<feature type="region of interest" description="Disordered" evidence="1">
    <location>
        <begin position="523"/>
        <end position="542"/>
    </location>
</feature>
<dbReference type="Pfam" id="PF13304">
    <property type="entry name" value="AAA_21"/>
    <property type="match status" value="1"/>
</dbReference>
<dbReference type="InterPro" id="IPR034139">
    <property type="entry name" value="TOPRIM_OLD"/>
</dbReference>
<feature type="domain" description="OLD protein-like TOPRIM" evidence="3">
    <location>
        <begin position="343"/>
        <end position="408"/>
    </location>
</feature>
<keyword evidence="4" id="KW-0255">Endonuclease</keyword>
<dbReference type="Proteomes" id="UP000028995">
    <property type="component" value="Unassembled WGS sequence"/>
</dbReference>
<evidence type="ECO:0000313" key="4">
    <source>
        <dbReference type="EMBL" id="KFI58547.1"/>
    </source>
</evidence>
<dbReference type="AlphaFoldDB" id="A0A087AIE7"/>
<feature type="domain" description="ATPase AAA-type core" evidence="2">
    <location>
        <begin position="233"/>
        <end position="296"/>
    </location>
</feature>
<dbReference type="Pfam" id="PF20469">
    <property type="entry name" value="OLD-like_TOPRIM"/>
    <property type="match status" value="1"/>
</dbReference>
<feature type="compositionally biased region" description="Basic and acidic residues" evidence="1">
    <location>
        <begin position="532"/>
        <end position="542"/>
    </location>
</feature>
<dbReference type="STRING" id="35760.BCHO_0594"/>
<dbReference type="InterPro" id="IPR027417">
    <property type="entry name" value="P-loop_NTPase"/>
</dbReference>
<dbReference type="Gene3D" id="3.40.50.300">
    <property type="entry name" value="P-loop containing nucleotide triphosphate hydrolases"/>
    <property type="match status" value="2"/>
</dbReference>
<dbReference type="SUPFAM" id="SSF52540">
    <property type="entry name" value="P-loop containing nucleoside triphosphate hydrolases"/>
    <property type="match status" value="1"/>
</dbReference>
<accession>A0A087AIE7</accession>
<dbReference type="InterPro" id="IPR003959">
    <property type="entry name" value="ATPase_AAA_core"/>
</dbReference>
<dbReference type="OrthoDB" id="3237462at2"/>
<keyword evidence="4" id="KW-0378">Hydrolase</keyword>
<sequence length="542" mass="59402">MRLSALKIRNHSRVVDLDVEVRDHLVLVGTNESGKSSILRCIDLLLGAPRARLYATLTAADVRDPARPFVVEVTLTGAERAVFPDMNAAGAVRLRLDVHVGADGETLDIHRRVVTGDGGAELTAAQLAAIGWTMMPDDADLHAGDMPMLRRLFATLDLGDERRALVQAEHAADGALRRSGTLRTLRERIAGQLTAALPGCYRGDDLVFVATAREDDPFDRVRLQLRGPNGQRDLGAQSGGLRAVFVVALFDLLDDDAGVIGIDEPETHLHPTSQRNLARLLARGPSQKIIATHAPDIIGEFEPDEIVVVRTDDVVQPQRDFLDDDDKLLLRMWVRDRLEPLTAEHVVVVEGITDRVLLEHCADVTGRNLDTYGVVVLEAGGCREMPAWRHVFGEHGFRVPLTQLIDADAADAIAHDYGVRVGDLPAQHVWVSYPDLEGEYVRALGANAAFDALARGGFRRGELEEMRRRRRDGTLKDADVARFCRMRANKTRAVLAVMPAIDAAVARRIASVQRLLNDVVRTTGGATGRPCETPRETDRGTI</sequence>